<evidence type="ECO:0000256" key="2">
    <source>
        <dbReference type="SAM" id="MobiDB-lite"/>
    </source>
</evidence>
<dbReference type="AlphaFoldDB" id="A0A8R1W3Y2"/>
<dbReference type="PANTHER" id="PTHR14362:SF2">
    <property type="entry name" value="COILED-COIL DOMAIN-CONTAINING PROTEIN 81"/>
    <property type="match status" value="1"/>
</dbReference>
<feature type="compositionally biased region" description="Low complexity" evidence="2">
    <location>
        <begin position="291"/>
        <end position="300"/>
    </location>
</feature>
<dbReference type="GeneID" id="100571978"/>
<keyword evidence="1" id="KW-0175">Coiled coil</keyword>
<dbReference type="OrthoDB" id="125906at2759"/>
<dbReference type="Proteomes" id="UP000007819">
    <property type="component" value="Chromosome X"/>
</dbReference>
<feature type="compositionally biased region" description="Polar residues" evidence="2">
    <location>
        <begin position="342"/>
        <end position="379"/>
    </location>
</feature>
<feature type="domain" description="CCDC81 HU" evidence="4">
    <location>
        <begin position="108"/>
        <end position="176"/>
    </location>
</feature>
<evidence type="ECO:0000259" key="4">
    <source>
        <dbReference type="Pfam" id="PF18289"/>
    </source>
</evidence>
<dbReference type="RefSeq" id="XP_003240624.2">
    <property type="nucleotide sequence ID" value="XM_003240576.4"/>
</dbReference>
<evidence type="ECO:0000256" key="1">
    <source>
        <dbReference type="SAM" id="Coils"/>
    </source>
</evidence>
<organism evidence="5 6">
    <name type="scientific">Acyrthosiphon pisum</name>
    <name type="common">Pea aphid</name>
    <dbReference type="NCBI Taxonomy" id="7029"/>
    <lineage>
        <taxon>Eukaryota</taxon>
        <taxon>Metazoa</taxon>
        <taxon>Ecdysozoa</taxon>
        <taxon>Arthropoda</taxon>
        <taxon>Hexapoda</taxon>
        <taxon>Insecta</taxon>
        <taxon>Pterygota</taxon>
        <taxon>Neoptera</taxon>
        <taxon>Paraneoptera</taxon>
        <taxon>Hemiptera</taxon>
        <taxon>Sternorrhyncha</taxon>
        <taxon>Aphidomorpha</taxon>
        <taxon>Aphidoidea</taxon>
        <taxon>Aphididae</taxon>
        <taxon>Macrosiphini</taxon>
        <taxon>Acyrthosiphon</taxon>
    </lineage>
</organism>
<dbReference type="InterPro" id="IPR040673">
    <property type="entry name" value="CCDC81_HU_dom_2"/>
</dbReference>
<evidence type="ECO:0008006" key="7">
    <source>
        <dbReference type="Google" id="ProtNLM"/>
    </source>
</evidence>
<evidence type="ECO:0000259" key="3">
    <source>
        <dbReference type="Pfam" id="PF14908"/>
    </source>
</evidence>
<feature type="compositionally biased region" description="Polar residues" evidence="2">
    <location>
        <begin position="273"/>
        <end position="283"/>
    </location>
</feature>
<sequence>MVHRDAEIVSKTLHNFKTKIGNEYSTKDVLKVWDCISKWIENNISQDKGMLIKGIGYFTVARWELNESKVHPNIIRKPVFVIDEKLAKDFNLKRTRPYNSATIPERYLNVVTIAQNYQLNIDMVTHCFKEVVAAFRKLLFEEKNCELPFSKIGKLQIKNKMVKMKYYQEFLDRQNQHLKNRVIEDKNKNQAINYNPDWDADQYETRKRPCSAMSTISRPASSLSQYRPAIGYEGVLPNNDCTTNRPSSRLSVHSTNSNCNDNDDASMMCRPGSRQSVCSYSSHKQTRPHSRPTSSSSQQRPETECEGVLSNTDGTENRPNSRLSVHPNDDDDIICRPKSRLSVGSNTSHGQTRPRSRSSLQSHKQTTSRPCSRTSVQSTEFERPVSRSRAMSCDEIHQTRPRSRTSKQDRPSSGISVRPVRSNCSMLSKHEKCSSSACPTKLVAECTDYAPPELVTRCVVDPTVQPCSNLSTSKLKEDNHGVDGKNTLIFGLDRDETLCQSCNLREYRLRQIDNIYYKCDLSPADNRDNFMKGDSSINGILSQENLNKRKDRLMQISNYNYNTAKELCNAIENEKKENRKEKYNDSYVLKKRPSSISNSEKRVNFKHSLLDQIECNKIKKEKAKIESLKCEKLMGNELLKSLYEERIRNIEAKKRSKEDYLIILDEHLKNKIKITEEQKKKDKTMTQTFIFGPDQAKLQKLNNCKHRQIANYQLKQKNERNIELQEQKEKNIDFEKSLLNRLKEKDETLQRNLLQKKLSQKKFLSEDLNKLLAMSKIERRKNEVPGSYPMSFPLKKIAKRCRICKKNGLGFPVEKISKFMC</sequence>
<dbReference type="KEGG" id="api:100571978"/>
<keyword evidence="6" id="KW-1185">Reference proteome</keyword>
<dbReference type="GO" id="GO:0005815">
    <property type="term" value="C:microtubule organizing center"/>
    <property type="evidence" value="ECO:0007669"/>
    <property type="project" value="TreeGrafter"/>
</dbReference>
<protein>
    <recommendedName>
        <fullName evidence="7">CCDC81 HU domain-containing protein</fullName>
    </recommendedName>
</protein>
<dbReference type="PANTHER" id="PTHR14362">
    <property type="entry name" value="COILED-COIL DOMAIN-CONTAINING PROTEIN 81"/>
    <property type="match status" value="1"/>
</dbReference>
<dbReference type="EnsemblMetazoa" id="XM_003240576.4">
    <property type="protein sequence ID" value="XP_003240624.2"/>
    <property type="gene ID" value="LOC100571978"/>
</dbReference>
<name>A0A8R1W3Y2_ACYPI</name>
<dbReference type="InterPro" id="IPR028034">
    <property type="entry name" value="HU-CCDC81"/>
</dbReference>
<feature type="coiled-coil region" evidence="1">
    <location>
        <begin position="707"/>
        <end position="752"/>
    </location>
</feature>
<reference evidence="5" key="2">
    <citation type="submission" date="2022-06" db="UniProtKB">
        <authorList>
            <consortium name="EnsemblMetazoa"/>
        </authorList>
    </citation>
    <scope>IDENTIFICATION</scope>
</reference>
<dbReference type="InterPro" id="IPR026295">
    <property type="entry name" value="CCD81"/>
</dbReference>
<proteinExistence type="predicted"/>
<feature type="domain" description="CCDC81 HU" evidence="3">
    <location>
        <begin position="22"/>
        <end position="93"/>
    </location>
</feature>
<evidence type="ECO:0000313" key="5">
    <source>
        <dbReference type="EnsemblMetazoa" id="XP_003240624.2"/>
    </source>
</evidence>
<reference evidence="6" key="1">
    <citation type="submission" date="2010-06" db="EMBL/GenBank/DDBJ databases">
        <authorList>
            <person name="Jiang H."/>
            <person name="Abraham K."/>
            <person name="Ali S."/>
            <person name="Alsbrooks S.L."/>
            <person name="Anim B.N."/>
            <person name="Anosike U.S."/>
            <person name="Attaway T."/>
            <person name="Bandaranaike D.P."/>
            <person name="Battles P.K."/>
            <person name="Bell S.N."/>
            <person name="Bell A.V."/>
            <person name="Beltran B."/>
            <person name="Bickham C."/>
            <person name="Bustamante Y."/>
            <person name="Caleb T."/>
            <person name="Canada A."/>
            <person name="Cardenas V."/>
            <person name="Carter K."/>
            <person name="Chacko J."/>
            <person name="Chandrabose M.N."/>
            <person name="Chavez D."/>
            <person name="Chavez A."/>
            <person name="Chen L."/>
            <person name="Chu H.-S."/>
            <person name="Claassen K.J."/>
            <person name="Cockrell R."/>
            <person name="Collins M."/>
            <person name="Cooper J.A."/>
            <person name="Cree A."/>
            <person name="Curry S.M."/>
            <person name="Da Y."/>
            <person name="Dao M.D."/>
            <person name="Das B."/>
            <person name="Davila M.-L."/>
            <person name="Davy-Carroll L."/>
            <person name="Denson S."/>
            <person name="Dinh H."/>
            <person name="Ebong V.E."/>
            <person name="Edwards J.R."/>
            <person name="Egan A."/>
            <person name="El-Daye J."/>
            <person name="Escobedo L."/>
            <person name="Fernandez S."/>
            <person name="Fernando P.R."/>
            <person name="Flagg N."/>
            <person name="Forbes L.D."/>
            <person name="Fowler R.G."/>
            <person name="Fu Q."/>
            <person name="Gabisi R.A."/>
            <person name="Ganer J."/>
            <person name="Garbino Pronczuk A."/>
            <person name="Garcia R.M."/>
            <person name="Garner T."/>
            <person name="Garrett T.E."/>
            <person name="Gonzalez D.A."/>
            <person name="Hamid H."/>
            <person name="Hawkins E.S."/>
            <person name="Hirani K."/>
            <person name="Hogues M.E."/>
            <person name="Hollins B."/>
            <person name="Hsiao C.-H."/>
            <person name="Jabil R."/>
            <person name="James M.L."/>
            <person name="Jhangiani S.N."/>
            <person name="Johnson B."/>
            <person name="Johnson Q."/>
            <person name="Joshi V."/>
            <person name="Kalu J.B."/>
            <person name="Kam C."/>
            <person name="Kashfia A."/>
            <person name="Keebler J."/>
            <person name="Kisamo H."/>
            <person name="Kovar C.L."/>
            <person name="Lago L.A."/>
            <person name="Lai C.-Y."/>
            <person name="Laidlaw J."/>
            <person name="Lara F."/>
            <person name="Le T.-K."/>
            <person name="Lee S.L."/>
            <person name="Legall F.H."/>
            <person name="Lemon S.J."/>
            <person name="Lewis L.R."/>
            <person name="Li B."/>
            <person name="Liu Y."/>
            <person name="Liu Y.-S."/>
            <person name="Lopez J."/>
            <person name="Lozado R.J."/>
            <person name="Lu J."/>
            <person name="Madu R.C."/>
            <person name="Maheshwari M."/>
            <person name="Maheshwari R."/>
            <person name="Malloy K."/>
            <person name="Martinez E."/>
            <person name="Mathew T."/>
            <person name="Mercado I.C."/>
            <person name="Mercado C."/>
            <person name="Meyer B."/>
            <person name="Montgomery K."/>
            <person name="Morgan M.B."/>
            <person name="Munidasa M."/>
            <person name="Nazareth L.V."/>
            <person name="Nelson J."/>
            <person name="Ng B.M."/>
            <person name="Nguyen N.B."/>
            <person name="Nguyen P.Q."/>
            <person name="Nguyen T."/>
            <person name="Obregon M."/>
            <person name="Okwuonu G.O."/>
            <person name="Onwere C.G."/>
            <person name="Orozco G."/>
            <person name="Parra A."/>
            <person name="Patel S."/>
            <person name="Patil S."/>
            <person name="Perez A."/>
            <person name="Perez Y."/>
            <person name="Pham C."/>
            <person name="Primus E.L."/>
            <person name="Pu L.-L."/>
            <person name="Puazo M."/>
            <person name="Qin X."/>
            <person name="Quiroz J.B."/>
            <person name="Reese J."/>
            <person name="Richards S."/>
            <person name="Rives C.M."/>
            <person name="Robberts R."/>
            <person name="Ruiz S.J."/>
            <person name="Ruiz M.J."/>
            <person name="Santibanez J."/>
            <person name="Schneider B.W."/>
            <person name="Sisson I."/>
            <person name="Smith M."/>
            <person name="Sodergren E."/>
            <person name="Song X.-Z."/>
            <person name="Song B.B."/>
            <person name="Summersgill H."/>
            <person name="Thelus R."/>
            <person name="Thornton R.D."/>
            <person name="Trejos Z.Y."/>
            <person name="Usmani K."/>
            <person name="Vattathil S."/>
            <person name="Villasana D."/>
            <person name="Walker D.L."/>
            <person name="Wang S."/>
            <person name="Wang K."/>
            <person name="White C.S."/>
            <person name="Williams A.C."/>
            <person name="Williamson J."/>
            <person name="Wilson K."/>
            <person name="Woghiren I.O."/>
            <person name="Woodworth J.R."/>
            <person name="Worley K.C."/>
            <person name="Wright R.A."/>
            <person name="Wu W."/>
            <person name="Young L."/>
            <person name="Zhang L."/>
            <person name="Zhang J."/>
            <person name="Zhu Y."/>
            <person name="Muzny D.M."/>
            <person name="Weinstock G."/>
            <person name="Gibbs R.A."/>
        </authorList>
    </citation>
    <scope>NUCLEOTIDE SEQUENCE [LARGE SCALE GENOMIC DNA]</scope>
    <source>
        <strain evidence="6">LSR1</strain>
    </source>
</reference>
<evidence type="ECO:0000313" key="6">
    <source>
        <dbReference type="Proteomes" id="UP000007819"/>
    </source>
</evidence>
<feature type="compositionally biased region" description="Polar residues" evidence="2">
    <location>
        <begin position="239"/>
        <end position="260"/>
    </location>
</feature>
<dbReference type="Pfam" id="PF18289">
    <property type="entry name" value="HU-CCDC81_euk_2"/>
    <property type="match status" value="1"/>
</dbReference>
<accession>A0A8R1W3Y2</accession>
<feature type="compositionally biased region" description="Polar residues" evidence="2">
    <location>
        <begin position="309"/>
        <end position="323"/>
    </location>
</feature>
<feature type="region of interest" description="Disordered" evidence="2">
    <location>
        <begin position="234"/>
        <end position="421"/>
    </location>
</feature>
<dbReference type="Pfam" id="PF14908">
    <property type="entry name" value="HU-CCDC81_euk_1"/>
    <property type="match status" value="1"/>
</dbReference>